<dbReference type="OrthoDB" id="6388078at2"/>
<sequence length="68" mass="7238">MTVEVMINNRKETLASGSSLADIIEKLSLPAKGCVFAINNTVVPQSQWPSYILNSGDQISLFQAIAGG</sequence>
<dbReference type="CDD" id="cd00565">
    <property type="entry name" value="Ubl_ThiS"/>
    <property type="match status" value="1"/>
</dbReference>
<dbReference type="Gene3D" id="3.10.20.30">
    <property type="match status" value="1"/>
</dbReference>
<dbReference type="PANTHER" id="PTHR34472:SF1">
    <property type="entry name" value="SULFUR CARRIER PROTEIN THIS"/>
    <property type="match status" value="1"/>
</dbReference>
<dbReference type="Proteomes" id="UP000281112">
    <property type="component" value="Unassembled WGS sequence"/>
</dbReference>
<proteinExistence type="predicted"/>
<dbReference type="EMBL" id="RJVQ01000012">
    <property type="protein sequence ID" value="RQW61418.1"/>
    <property type="molecule type" value="Genomic_DNA"/>
</dbReference>
<dbReference type="RefSeq" id="WP_124938774.1">
    <property type="nucleotide sequence ID" value="NZ_RJVQ01000012.1"/>
</dbReference>
<comment type="caution">
    <text evidence="1">The sequence shown here is derived from an EMBL/GenBank/DDBJ whole genome shotgun (WGS) entry which is preliminary data.</text>
</comment>
<dbReference type="InterPro" id="IPR016155">
    <property type="entry name" value="Mopterin_synth/thiamin_S_b"/>
</dbReference>
<keyword evidence="2" id="KW-1185">Reference proteome</keyword>
<dbReference type="InterPro" id="IPR010035">
    <property type="entry name" value="Thi_S"/>
</dbReference>
<evidence type="ECO:0000313" key="1">
    <source>
        <dbReference type="EMBL" id="RQW61418.1"/>
    </source>
</evidence>
<protein>
    <submittedName>
        <fullName evidence="1">Sulfur carrier protein ThiS</fullName>
    </submittedName>
</protein>
<reference evidence="1 2" key="1">
    <citation type="submission" date="2018-11" db="EMBL/GenBank/DDBJ databases">
        <title>Vibrio LJC006 sp. nov., isolated from seawater during the bloom of the enteromorpha.</title>
        <authorList>
            <person name="Liang J."/>
        </authorList>
    </citation>
    <scope>NUCLEOTIDE SEQUENCE [LARGE SCALE GENOMIC DNA]</scope>
    <source>
        <strain evidence="1 2">LJC006</strain>
    </source>
</reference>
<accession>A0A3N9TB73</accession>
<dbReference type="PANTHER" id="PTHR34472">
    <property type="entry name" value="SULFUR CARRIER PROTEIN THIS"/>
    <property type="match status" value="1"/>
</dbReference>
<gene>
    <name evidence="1" type="primary">thiS</name>
    <name evidence="1" type="ORF">EES38_18935</name>
</gene>
<dbReference type="NCBIfam" id="TIGR01683">
    <property type="entry name" value="thiS"/>
    <property type="match status" value="1"/>
</dbReference>
<dbReference type="InterPro" id="IPR012675">
    <property type="entry name" value="Beta-grasp_dom_sf"/>
</dbReference>
<dbReference type="AlphaFoldDB" id="A0A3N9TB73"/>
<evidence type="ECO:0000313" key="2">
    <source>
        <dbReference type="Proteomes" id="UP000281112"/>
    </source>
</evidence>
<dbReference type="SUPFAM" id="SSF54285">
    <property type="entry name" value="MoaD/ThiS"/>
    <property type="match status" value="1"/>
</dbReference>
<name>A0A3N9TB73_9VIBR</name>
<organism evidence="1 2">
    <name type="scientific">Vibrio viridaestus</name>
    <dbReference type="NCBI Taxonomy" id="2487322"/>
    <lineage>
        <taxon>Bacteria</taxon>
        <taxon>Pseudomonadati</taxon>
        <taxon>Pseudomonadota</taxon>
        <taxon>Gammaproteobacteria</taxon>
        <taxon>Vibrionales</taxon>
        <taxon>Vibrionaceae</taxon>
        <taxon>Vibrio</taxon>
    </lineage>
</organism>
<dbReference type="InterPro" id="IPR003749">
    <property type="entry name" value="ThiS/MoaD-like"/>
</dbReference>
<dbReference type="Pfam" id="PF02597">
    <property type="entry name" value="ThiS"/>
    <property type="match status" value="1"/>
</dbReference>